<reference evidence="7" key="1">
    <citation type="submission" date="2016-10" db="EMBL/GenBank/DDBJ databases">
        <title>CRISPR-Cas defence system in Roseofilum reptotaenium: evidence of a bacteriophage-cyanobacterium arms race in the coral black band disease.</title>
        <authorList>
            <person name="Buerger P."/>
            <person name="Wood-Charlson E.M."/>
            <person name="Weynberg K.D."/>
            <person name="Willis B."/>
            <person name="Van Oppen M.J."/>
        </authorList>
    </citation>
    <scope>NUCLEOTIDE SEQUENCE [LARGE SCALE GENOMIC DNA]</scope>
    <source>
        <strain evidence="7">AO1-A</strain>
    </source>
</reference>
<keyword evidence="3" id="KW-0597">Phosphoprotein</keyword>
<gene>
    <name evidence="7" type="ORF">BI308_13495</name>
</gene>
<dbReference type="InterPro" id="IPR005467">
    <property type="entry name" value="His_kinase_dom"/>
</dbReference>
<dbReference type="PROSITE" id="PS50109">
    <property type="entry name" value="HIS_KIN"/>
    <property type="match status" value="1"/>
</dbReference>
<dbReference type="InterPro" id="IPR003594">
    <property type="entry name" value="HATPase_dom"/>
</dbReference>
<comment type="catalytic activity">
    <reaction evidence="1">
        <text>ATP + protein L-histidine = ADP + protein N-phospho-L-histidine.</text>
        <dbReference type="EC" id="2.7.13.3"/>
    </reaction>
</comment>
<dbReference type="SUPFAM" id="SSF47384">
    <property type="entry name" value="Homodimeric domain of signal transducing histidine kinase"/>
    <property type="match status" value="1"/>
</dbReference>
<organism evidence="7 8">
    <name type="scientific">Roseofilum reptotaenium AO1-A</name>
    <dbReference type="NCBI Taxonomy" id="1925591"/>
    <lineage>
        <taxon>Bacteria</taxon>
        <taxon>Bacillati</taxon>
        <taxon>Cyanobacteriota</taxon>
        <taxon>Cyanophyceae</taxon>
        <taxon>Desertifilales</taxon>
        <taxon>Desertifilaceae</taxon>
        <taxon>Roseofilum</taxon>
    </lineage>
</organism>
<dbReference type="AlphaFoldDB" id="A0A1L9QQX2"/>
<comment type="caution">
    <text evidence="7">The sequence shown here is derived from an EMBL/GenBank/DDBJ whole genome shotgun (WGS) entry which is preliminary data.</text>
</comment>
<dbReference type="InterPro" id="IPR029016">
    <property type="entry name" value="GAF-like_dom_sf"/>
</dbReference>
<dbReference type="PANTHER" id="PTHR43102">
    <property type="entry name" value="SLR1143 PROTEIN"/>
    <property type="match status" value="1"/>
</dbReference>
<name>A0A1L9QQX2_9CYAN</name>
<evidence type="ECO:0000256" key="1">
    <source>
        <dbReference type="ARBA" id="ARBA00000085"/>
    </source>
</evidence>
<evidence type="ECO:0000313" key="7">
    <source>
        <dbReference type="EMBL" id="OJJ25049.1"/>
    </source>
</evidence>
<dbReference type="SUPFAM" id="SSF55781">
    <property type="entry name" value="GAF domain-like"/>
    <property type="match status" value="1"/>
</dbReference>
<dbReference type="InterPro" id="IPR004358">
    <property type="entry name" value="Sig_transdc_His_kin-like_C"/>
</dbReference>
<keyword evidence="4 7" id="KW-0808">Transferase</keyword>
<protein>
    <recommendedName>
        <fullName evidence="2">histidine kinase</fullName>
        <ecNumber evidence="2">2.7.13.3</ecNumber>
    </recommendedName>
</protein>
<dbReference type="InterPro" id="IPR036097">
    <property type="entry name" value="HisK_dim/P_sf"/>
</dbReference>
<keyword evidence="5" id="KW-0902">Two-component regulatory system</keyword>
<dbReference type="SUPFAM" id="SSF55874">
    <property type="entry name" value="ATPase domain of HSP90 chaperone/DNA topoisomerase II/histidine kinase"/>
    <property type="match status" value="1"/>
</dbReference>
<evidence type="ECO:0000259" key="6">
    <source>
        <dbReference type="PROSITE" id="PS50109"/>
    </source>
</evidence>
<sequence length="438" mass="49379">MKIPPIPSNEPERLQALENYDILDTDAEDAFDDLTQLAAYICETPIALVSLVDQNRQWFKSKVGVDATEMPRDIAFCAHAINQPDELLVIPNTLEDERFATNPLVTSDPNIRFYAGTPLVTPDGYTLGTLCAIDRVPRNLTDEQLQALRTLGRQVISQMELRLKLKHLQQTQAQLIQSAKMSALGELVAGVAHEINNPTAFIQDNLHHLGEYSQELLNLTQAYQHQYPSPPETIQNLVETLDIEFLSADLQKLLKSSRVGIDRIQTIVQSLRKFSRLDESDYKTVDLHEGIESSLLFLGHRLNPDGDRPQITLIREYSNLPLVSCYPRQLNQAMMHILNNAIDALEEQSVEEKILRISTSCIDEQWVRLGIADNGVGISEALQRQVFQPFFTTKLGKQHHNGLGLYVSYQIITEQHQGKLYCHSTPGQGTELIVEIPI</sequence>
<dbReference type="EC" id="2.7.13.3" evidence="2"/>
<dbReference type="InterPro" id="IPR003018">
    <property type="entry name" value="GAF"/>
</dbReference>
<evidence type="ECO:0000256" key="4">
    <source>
        <dbReference type="ARBA" id="ARBA00022777"/>
    </source>
</evidence>
<evidence type="ECO:0000256" key="5">
    <source>
        <dbReference type="ARBA" id="ARBA00023012"/>
    </source>
</evidence>
<dbReference type="PRINTS" id="PR00344">
    <property type="entry name" value="BCTRLSENSOR"/>
</dbReference>
<feature type="domain" description="Histidine kinase" evidence="6">
    <location>
        <begin position="222"/>
        <end position="438"/>
    </location>
</feature>
<dbReference type="SMART" id="SM00065">
    <property type="entry name" value="GAF"/>
    <property type="match status" value="1"/>
</dbReference>
<dbReference type="Pfam" id="PF01590">
    <property type="entry name" value="GAF"/>
    <property type="match status" value="1"/>
</dbReference>
<dbReference type="GO" id="GO:0000155">
    <property type="term" value="F:phosphorelay sensor kinase activity"/>
    <property type="evidence" value="ECO:0007669"/>
    <property type="project" value="InterPro"/>
</dbReference>
<dbReference type="STRING" id="1925591.BI308_13495"/>
<dbReference type="InterPro" id="IPR036890">
    <property type="entry name" value="HATPase_C_sf"/>
</dbReference>
<keyword evidence="8" id="KW-1185">Reference proteome</keyword>
<keyword evidence="4 7" id="KW-0418">Kinase</keyword>
<dbReference type="Gene3D" id="3.30.565.10">
    <property type="entry name" value="Histidine kinase-like ATPase, C-terminal domain"/>
    <property type="match status" value="1"/>
</dbReference>
<dbReference type="CDD" id="cd00082">
    <property type="entry name" value="HisKA"/>
    <property type="match status" value="1"/>
</dbReference>
<dbReference type="SMART" id="SM00387">
    <property type="entry name" value="HATPase_c"/>
    <property type="match status" value="1"/>
</dbReference>
<evidence type="ECO:0000256" key="2">
    <source>
        <dbReference type="ARBA" id="ARBA00012438"/>
    </source>
</evidence>
<evidence type="ECO:0000256" key="3">
    <source>
        <dbReference type="ARBA" id="ARBA00022553"/>
    </source>
</evidence>
<evidence type="ECO:0000313" key="8">
    <source>
        <dbReference type="Proteomes" id="UP000183940"/>
    </source>
</evidence>
<dbReference type="Pfam" id="PF02518">
    <property type="entry name" value="HATPase_c"/>
    <property type="match status" value="1"/>
</dbReference>
<dbReference type="EMBL" id="MLAW01000022">
    <property type="protein sequence ID" value="OJJ25049.1"/>
    <property type="molecule type" value="Genomic_DNA"/>
</dbReference>
<dbReference type="PANTHER" id="PTHR43102:SF2">
    <property type="entry name" value="GAF DOMAIN-CONTAINING PROTEIN"/>
    <property type="match status" value="1"/>
</dbReference>
<dbReference type="Gene3D" id="1.10.287.130">
    <property type="match status" value="1"/>
</dbReference>
<dbReference type="Proteomes" id="UP000183940">
    <property type="component" value="Unassembled WGS sequence"/>
</dbReference>
<accession>A0A1L9QQX2</accession>
<dbReference type="InterPro" id="IPR003661">
    <property type="entry name" value="HisK_dim/P_dom"/>
</dbReference>
<dbReference type="Gene3D" id="3.30.450.40">
    <property type="match status" value="1"/>
</dbReference>
<proteinExistence type="predicted"/>